<dbReference type="SUPFAM" id="SSF56918">
    <property type="entry name" value="Light-harvesting complex subunits"/>
    <property type="match status" value="1"/>
</dbReference>
<evidence type="ECO:0000256" key="4">
    <source>
        <dbReference type="ARBA" id="ARBA00022494"/>
    </source>
</evidence>
<evidence type="ECO:0000256" key="3">
    <source>
        <dbReference type="ARBA" id="ARBA00022475"/>
    </source>
</evidence>
<feature type="transmembrane region" description="Helical" evidence="14">
    <location>
        <begin position="20"/>
        <end position="38"/>
    </location>
</feature>
<accession>A0A1H3FL60</accession>
<evidence type="ECO:0000256" key="12">
    <source>
        <dbReference type="ARBA" id="ARBA00023136"/>
    </source>
</evidence>
<dbReference type="GO" id="GO:0030077">
    <property type="term" value="C:plasma membrane light-harvesting complex"/>
    <property type="evidence" value="ECO:0007669"/>
    <property type="project" value="InterPro"/>
</dbReference>
<evidence type="ECO:0000256" key="1">
    <source>
        <dbReference type="ARBA" id="ARBA00002455"/>
    </source>
</evidence>
<comment type="subcellular location">
    <subcellularLocation>
        <location evidence="2">Cell membrane</location>
    </subcellularLocation>
</comment>
<gene>
    <name evidence="16" type="ORF">SAMN05421644_11942</name>
</gene>
<evidence type="ECO:0000256" key="14">
    <source>
        <dbReference type="SAM" id="Phobius"/>
    </source>
</evidence>
<keyword evidence="6 14" id="KW-0812">Transmembrane</keyword>
<evidence type="ECO:0000256" key="13">
    <source>
        <dbReference type="ARBA" id="ARBA00023243"/>
    </source>
</evidence>
<dbReference type="STRING" id="61595.SAMN05421644_11942"/>
<evidence type="ECO:0000256" key="8">
    <source>
        <dbReference type="ARBA" id="ARBA00022842"/>
    </source>
</evidence>
<dbReference type="InterPro" id="IPR018332">
    <property type="entry name" value="Antenna_alpha"/>
</dbReference>
<dbReference type="GO" id="GO:0005886">
    <property type="term" value="C:plasma membrane"/>
    <property type="evidence" value="ECO:0007669"/>
    <property type="project" value="UniProtKB-SubCell"/>
</dbReference>
<keyword evidence="13" id="KW-0437">Light-harvesting polypeptide</keyword>
<dbReference type="PRINTS" id="PR00673">
    <property type="entry name" value="LIGHTHARVSTA"/>
</dbReference>
<dbReference type="InterPro" id="IPR000066">
    <property type="entry name" value="Antenna_a/b"/>
</dbReference>
<keyword evidence="7" id="KW-0479">Metal-binding</keyword>
<evidence type="ECO:0000313" key="16">
    <source>
        <dbReference type="EMBL" id="SDX91670.1"/>
    </source>
</evidence>
<feature type="domain" description="Antenna complex alpha/beta subunit" evidence="15">
    <location>
        <begin position="7"/>
        <end position="41"/>
    </location>
</feature>
<protein>
    <submittedName>
        <fullName evidence="16">Light-harvesting complex 1 alpha chain</fullName>
    </submittedName>
</protein>
<sequence>MMPEQLYKIWLAFDPRTALIGLGAFLFVLALLIHYMLLRSPEFDWLQGPDYAPVTLSAGMSALPAGR</sequence>
<evidence type="ECO:0000256" key="6">
    <source>
        <dbReference type="ARBA" id="ARBA00022692"/>
    </source>
</evidence>
<dbReference type="Gene3D" id="4.10.220.20">
    <property type="entry name" value="Light-harvesting complex"/>
    <property type="match status" value="1"/>
</dbReference>
<keyword evidence="5" id="KW-0042">Antenna complex</keyword>
<keyword evidence="11" id="KW-0157">Chromophore</keyword>
<evidence type="ECO:0000256" key="9">
    <source>
        <dbReference type="ARBA" id="ARBA00022956"/>
    </source>
</evidence>
<dbReference type="Pfam" id="PF00556">
    <property type="entry name" value="LHC"/>
    <property type="match status" value="1"/>
</dbReference>
<dbReference type="EMBL" id="FNOW01000019">
    <property type="protein sequence ID" value="SDX91670.1"/>
    <property type="molecule type" value="Genomic_DNA"/>
</dbReference>
<evidence type="ECO:0000256" key="7">
    <source>
        <dbReference type="ARBA" id="ARBA00022723"/>
    </source>
</evidence>
<dbReference type="InterPro" id="IPR035889">
    <property type="entry name" value="Light-harvesting_complex"/>
</dbReference>
<dbReference type="GO" id="GO:0042314">
    <property type="term" value="F:bacteriochlorophyll binding"/>
    <property type="evidence" value="ECO:0007669"/>
    <property type="project" value="UniProtKB-KW"/>
</dbReference>
<dbReference type="Proteomes" id="UP000198672">
    <property type="component" value="Unassembled WGS sequence"/>
</dbReference>
<evidence type="ECO:0000313" key="17">
    <source>
        <dbReference type="Proteomes" id="UP000198672"/>
    </source>
</evidence>
<dbReference type="GO" id="GO:0019684">
    <property type="term" value="P:photosynthesis, light reaction"/>
    <property type="evidence" value="ECO:0007669"/>
    <property type="project" value="InterPro"/>
</dbReference>
<evidence type="ECO:0000256" key="11">
    <source>
        <dbReference type="ARBA" id="ARBA00022991"/>
    </source>
</evidence>
<dbReference type="AlphaFoldDB" id="A0A1H3FL60"/>
<dbReference type="NCBIfam" id="NF040861">
    <property type="entry name" value="pufA_517_ASD"/>
    <property type="match status" value="1"/>
</dbReference>
<evidence type="ECO:0000256" key="2">
    <source>
        <dbReference type="ARBA" id="ARBA00004236"/>
    </source>
</evidence>
<reference evidence="17" key="1">
    <citation type="submission" date="2016-10" db="EMBL/GenBank/DDBJ databases">
        <authorList>
            <person name="Varghese N."/>
            <person name="Submissions S."/>
        </authorList>
    </citation>
    <scope>NUCLEOTIDE SEQUENCE [LARGE SCALE GENOMIC DNA]</scope>
    <source>
        <strain evidence="17">DSM 173</strain>
    </source>
</reference>
<evidence type="ECO:0000259" key="15">
    <source>
        <dbReference type="Pfam" id="PF00556"/>
    </source>
</evidence>
<keyword evidence="9" id="KW-0076">Bacteriochlorophyll</keyword>
<organism evidence="16 17">
    <name type="scientific">Allochromatium warmingii</name>
    <name type="common">Chromatium warmingii</name>
    <dbReference type="NCBI Taxonomy" id="61595"/>
    <lineage>
        <taxon>Bacteria</taxon>
        <taxon>Pseudomonadati</taxon>
        <taxon>Pseudomonadota</taxon>
        <taxon>Gammaproteobacteria</taxon>
        <taxon>Chromatiales</taxon>
        <taxon>Chromatiaceae</taxon>
        <taxon>Allochromatium</taxon>
    </lineage>
</organism>
<dbReference type="GO" id="GO:0046872">
    <property type="term" value="F:metal ion binding"/>
    <property type="evidence" value="ECO:0007669"/>
    <property type="project" value="UniProtKB-KW"/>
</dbReference>
<keyword evidence="4" id="KW-0148">Chlorophyll</keyword>
<keyword evidence="17" id="KW-1185">Reference proteome</keyword>
<keyword evidence="3" id="KW-1003">Cell membrane</keyword>
<keyword evidence="10 14" id="KW-1133">Transmembrane helix</keyword>
<keyword evidence="8" id="KW-0460">Magnesium</keyword>
<keyword evidence="12 14" id="KW-0472">Membrane</keyword>
<proteinExistence type="predicted"/>
<name>A0A1H3FL60_ALLWA</name>
<comment type="function">
    <text evidence="1">Antenna complexes are light-harvesting systems, which transfer the excitation energy to the reaction centers.</text>
</comment>
<evidence type="ECO:0000256" key="10">
    <source>
        <dbReference type="ARBA" id="ARBA00022989"/>
    </source>
</evidence>
<evidence type="ECO:0000256" key="5">
    <source>
        <dbReference type="ARBA" id="ARBA00022549"/>
    </source>
</evidence>